<evidence type="ECO:0000256" key="3">
    <source>
        <dbReference type="ARBA" id="ARBA00023125"/>
    </source>
</evidence>
<dbReference type="Proteomes" id="UP001209701">
    <property type="component" value="Unassembled WGS sequence"/>
</dbReference>
<dbReference type="PANTHER" id="PTHR30537">
    <property type="entry name" value="HTH-TYPE TRANSCRIPTIONAL REGULATOR"/>
    <property type="match status" value="1"/>
</dbReference>
<dbReference type="PROSITE" id="PS50931">
    <property type="entry name" value="HTH_LYSR"/>
    <property type="match status" value="1"/>
</dbReference>
<reference evidence="6 7" key="1">
    <citation type="submission" date="2021-11" db="EMBL/GenBank/DDBJ databases">
        <authorList>
            <person name="Liang Q."/>
            <person name="Mou H."/>
            <person name="Liu Z."/>
        </authorList>
    </citation>
    <scope>NUCLEOTIDE SEQUENCE [LARGE SCALE GENOMIC DNA]</scope>
    <source>
        <strain evidence="6 7">CHU3</strain>
    </source>
</reference>
<evidence type="ECO:0000256" key="2">
    <source>
        <dbReference type="ARBA" id="ARBA00023015"/>
    </source>
</evidence>
<keyword evidence="3" id="KW-0238">DNA-binding</keyword>
<proteinExistence type="inferred from homology"/>
<dbReference type="Gene3D" id="3.40.190.10">
    <property type="entry name" value="Periplasmic binding protein-like II"/>
    <property type="match status" value="2"/>
</dbReference>
<dbReference type="Gene3D" id="1.10.10.10">
    <property type="entry name" value="Winged helix-like DNA-binding domain superfamily/Winged helix DNA-binding domain"/>
    <property type="match status" value="1"/>
</dbReference>
<dbReference type="Pfam" id="PF03466">
    <property type="entry name" value="LysR_substrate"/>
    <property type="match status" value="1"/>
</dbReference>
<keyword evidence="4" id="KW-0804">Transcription</keyword>
<evidence type="ECO:0000313" key="7">
    <source>
        <dbReference type="Proteomes" id="UP001209701"/>
    </source>
</evidence>
<gene>
    <name evidence="6" type="ORF">LNV07_03845</name>
</gene>
<dbReference type="InterPro" id="IPR000847">
    <property type="entry name" value="LysR_HTH_N"/>
</dbReference>
<accession>A0ABT2YA92</accession>
<dbReference type="InterPro" id="IPR036390">
    <property type="entry name" value="WH_DNA-bd_sf"/>
</dbReference>
<dbReference type="RefSeq" id="WP_263569857.1">
    <property type="nucleotide sequence ID" value="NZ_JAJIRN010000002.1"/>
</dbReference>
<dbReference type="InterPro" id="IPR058163">
    <property type="entry name" value="LysR-type_TF_proteobact-type"/>
</dbReference>
<feature type="domain" description="HTH lysR-type" evidence="5">
    <location>
        <begin position="8"/>
        <end position="66"/>
    </location>
</feature>
<dbReference type="InterPro" id="IPR005119">
    <property type="entry name" value="LysR_subst-bd"/>
</dbReference>
<protein>
    <submittedName>
        <fullName evidence="6">LysR family transcriptional regulator</fullName>
    </submittedName>
</protein>
<keyword evidence="7" id="KW-1185">Reference proteome</keyword>
<comment type="caution">
    <text evidence="6">The sequence shown here is derived from an EMBL/GenBank/DDBJ whole genome shotgun (WGS) entry which is preliminary data.</text>
</comment>
<evidence type="ECO:0000256" key="1">
    <source>
        <dbReference type="ARBA" id="ARBA00009437"/>
    </source>
</evidence>
<evidence type="ECO:0000313" key="6">
    <source>
        <dbReference type="EMBL" id="MCV2367226.1"/>
    </source>
</evidence>
<comment type="similarity">
    <text evidence="1">Belongs to the LysR transcriptional regulatory family.</text>
</comment>
<name>A0ABT2YA92_9BURK</name>
<dbReference type="EMBL" id="JAJIRN010000002">
    <property type="protein sequence ID" value="MCV2367226.1"/>
    <property type="molecule type" value="Genomic_DNA"/>
</dbReference>
<dbReference type="PANTHER" id="PTHR30537:SF79">
    <property type="entry name" value="TRANSCRIPTIONAL REGULATOR-RELATED"/>
    <property type="match status" value="1"/>
</dbReference>
<keyword evidence="2" id="KW-0805">Transcription regulation</keyword>
<dbReference type="Pfam" id="PF00126">
    <property type="entry name" value="HTH_1"/>
    <property type="match status" value="1"/>
</dbReference>
<organism evidence="6 7">
    <name type="scientific">Roseateles oligotrophus</name>
    <dbReference type="NCBI Taxonomy" id="1769250"/>
    <lineage>
        <taxon>Bacteria</taxon>
        <taxon>Pseudomonadati</taxon>
        <taxon>Pseudomonadota</taxon>
        <taxon>Betaproteobacteria</taxon>
        <taxon>Burkholderiales</taxon>
        <taxon>Sphaerotilaceae</taxon>
        <taxon>Roseateles</taxon>
    </lineage>
</organism>
<dbReference type="InterPro" id="IPR036388">
    <property type="entry name" value="WH-like_DNA-bd_sf"/>
</dbReference>
<dbReference type="SUPFAM" id="SSF46785">
    <property type="entry name" value="Winged helix' DNA-binding domain"/>
    <property type="match status" value="1"/>
</dbReference>
<dbReference type="SUPFAM" id="SSF53850">
    <property type="entry name" value="Periplasmic binding protein-like II"/>
    <property type="match status" value="1"/>
</dbReference>
<sequence length="298" mass="32225">MPHDLRFPSIDGLRAFESTARLGGFEPAAAALNISASAVGKRINALEDLLGVSLLIRSSNRPFCLTSAGKEYLVQVSEALALLAAMPLHSRSTQRRSRLTITAPPTFARQILVPALPEFTQAHPKLELELLLSTPFLDEFAPPAAVEIRMGADADDQILMRDRITPMASPGLLRGLKPPLSPADLTGLALLRSPLEPWQPWFQVAHLDWPEPEQGTRYVDLGLTLEAAACGQGVVLGRLSLAATLLKTGALLRIFELSVPATRNYGLLCHSDSDAAQAFCEWLRRHCGTLAERLSGAA</sequence>
<evidence type="ECO:0000259" key="5">
    <source>
        <dbReference type="PROSITE" id="PS50931"/>
    </source>
</evidence>
<evidence type="ECO:0000256" key="4">
    <source>
        <dbReference type="ARBA" id="ARBA00023163"/>
    </source>
</evidence>